<dbReference type="SUPFAM" id="SSF110849">
    <property type="entry name" value="ParB/Sulfiredoxin"/>
    <property type="match status" value="1"/>
</dbReference>
<dbReference type="PANTHER" id="PTHR33375">
    <property type="entry name" value="CHROMOSOME-PARTITIONING PROTEIN PARB-RELATED"/>
    <property type="match status" value="1"/>
</dbReference>
<dbReference type="PROSITE" id="PS50943">
    <property type="entry name" value="HTH_CROC1"/>
    <property type="match status" value="1"/>
</dbReference>
<dbReference type="NCBIfam" id="TIGR00180">
    <property type="entry name" value="parB_part"/>
    <property type="match status" value="1"/>
</dbReference>
<protein>
    <submittedName>
        <fullName evidence="7">Plasmid partitioning protein ParB</fullName>
    </submittedName>
</protein>
<organism evidence="7 8">
    <name type="scientific">Pontibacillus halophilus JSM 076056 = DSM 19796</name>
    <dbReference type="NCBI Taxonomy" id="1385510"/>
    <lineage>
        <taxon>Bacteria</taxon>
        <taxon>Bacillati</taxon>
        <taxon>Bacillota</taxon>
        <taxon>Bacilli</taxon>
        <taxon>Bacillales</taxon>
        <taxon>Bacillaceae</taxon>
        <taxon>Pontibacillus</taxon>
    </lineage>
</organism>
<gene>
    <name evidence="7" type="ORF">N781_00235</name>
</gene>
<dbReference type="PANTHER" id="PTHR33375:SF1">
    <property type="entry name" value="CHROMOSOME-PARTITIONING PROTEIN PARB-RELATED"/>
    <property type="match status" value="1"/>
</dbReference>
<dbReference type="GO" id="GO:0003677">
    <property type="term" value="F:DNA binding"/>
    <property type="evidence" value="ECO:0007669"/>
    <property type="project" value="UniProtKB-KW"/>
</dbReference>
<keyword evidence="3" id="KW-0963">Cytoplasm</keyword>
<evidence type="ECO:0000313" key="8">
    <source>
        <dbReference type="Proteomes" id="UP000030528"/>
    </source>
</evidence>
<dbReference type="Pfam" id="PF23552">
    <property type="entry name" value="ParB_C"/>
    <property type="match status" value="1"/>
</dbReference>
<dbReference type="EMBL" id="AVPE01000001">
    <property type="protein sequence ID" value="KGX93683.1"/>
    <property type="molecule type" value="Genomic_DNA"/>
</dbReference>
<evidence type="ECO:0000256" key="2">
    <source>
        <dbReference type="ARBA" id="ARBA00006295"/>
    </source>
</evidence>
<dbReference type="AlphaFoldDB" id="A0A0A5GR11"/>
<dbReference type="GO" id="GO:0045881">
    <property type="term" value="P:positive regulation of sporulation resulting in formation of a cellular spore"/>
    <property type="evidence" value="ECO:0007669"/>
    <property type="project" value="TreeGrafter"/>
</dbReference>
<dbReference type="RefSeq" id="WP_026799225.1">
    <property type="nucleotide sequence ID" value="NZ_AULI01000001.1"/>
</dbReference>
<dbReference type="STRING" id="1385510.GCA_000425205_00433"/>
<keyword evidence="8" id="KW-1185">Reference proteome</keyword>
<comment type="caution">
    <text evidence="7">The sequence shown here is derived from an EMBL/GenBank/DDBJ whole genome shotgun (WGS) entry which is preliminary data.</text>
</comment>
<comment type="similarity">
    <text evidence="2">Belongs to the ParB family.</text>
</comment>
<dbReference type="FunFam" id="1.10.10.2830:FF:000001">
    <property type="entry name" value="Chromosome partitioning protein ParB"/>
    <property type="match status" value="1"/>
</dbReference>
<dbReference type="Gene3D" id="3.90.1530.30">
    <property type="match status" value="1"/>
</dbReference>
<dbReference type="GO" id="GO:0009295">
    <property type="term" value="C:nucleoid"/>
    <property type="evidence" value="ECO:0007669"/>
    <property type="project" value="UniProtKB-SubCell"/>
</dbReference>
<dbReference type="InterPro" id="IPR057240">
    <property type="entry name" value="ParB_dimer_C"/>
</dbReference>
<evidence type="ECO:0000256" key="1">
    <source>
        <dbReference type="ARBA" id="ARBA00004453"/>
    </source>
</evidence>
<keyword evidence="5" id="KW-0238">DNA-binding</keyword>
<evidence type="ECO:0000256" key="5">
    <source>
        <dbReference type="ARBA" id="ARBA00023125"/>
    </source>
</evidence>
<keyword evidence="4" id="KW-0159">Chromosome partition</keyword>
<evidence type="ECO:0000313" key="7">
    <source>
        <dbReference type="EMBL" id="KGX93683.1"/>
    </source>
</evidence>
<dbReference type="InterPro" id="IPR004437">
    <property type="entry name" value="ParB/RepB/Spo0J"/>
</dbReference>
<dbReference type="Proteomes" id="UP000030528">
    <property type="component" value="Unassembled WGS sequence"/>
</dbReference>
<evidence type="ECO:0000256" key="4">
    <source>
        <dbReference type="ARBA" id="ARBA00022829"/>
    </source>
</evidence>
<proteinExistence type="inferred from homology"/>
<dbReference type="InterPro" id="IPR036086">
    <property type="entry name" value="ParB/Sulfiredoxin_sf"/>
</dbReference>
<comment type="subcellular location">
    <subcellularLocation>
        <location evidence="1">Cytoplasm</location>
        <location evidence="1">Nucleoid</location>
    </subcellularLocation>
</comment>
<dbReference type="Gene3D" id="1.10.10.2830">
    <property type="match status" value="1"/>
</dbReference>
<dbReference type="eggNOG" id="COG1475">
    <property type="taxonomic scope" value="Bacteria"/>
</dbReference>
<dbReference type="GO" id="GO:0007059">
    <property type="term" value="P:chromosome segregation"/>
    <property type="evidence" value="ECO:0007669"/>
    <property type="project" value="UniProtKB-KW"/>
</dbReference>
<dbReference type="InterPro" id="IPR041468">
    <property type="entry name" value="HTH_ParB/Spo0J"/>
</dbReference>
<dbReference type="Pfam" id="PF02195">
    <property type="entry name" value="ParB_N"/>
    <property type="match status" value="1"/>
</dbReference>
<accession>A0A0A5GR11</accession>
<dbReference type="FunFam" id="3.90.1530.30:FF:000001">
    <property type="entry name" value="Chromosome partitioning protein ParB"/>
    <property type="match status" value="1"/>
</dbReference>
<dbReference type="GO" id="GO:0005694">
    <property type="term" value="C:chromosome"/>
    <property type="evidence" value="ECO:0007669"/>
    <property type="project" value="TreeGrafter"/>
</dbReference>
<dbReference type="CDD" id="cd16393">
    <property type="entry name" value="SPO0J_N"/>
    <property type="match status" value="1"/>
</dbReference>
<dbReference type="Pfam" id="PF17762">
    <property type="entry name" value="HTH_ParB"/>
    <property type="match status" value="1"/>
</dbReference>
<dbReference type="InterPro" id="IPR003115">
    <property type="entry name" value="ParB_N"/>
</dbReference>
<evidence type="ECO:0000259" key="6">
    <source>
        <dbReference type="PROSITE" id="PS50943"/>
    </source>
</evidence>
<dbReference type="InterPro" id="IPR050336">
    <property type="entry name" value="Chromosome_partition/occlusion"/>
</dbReference>
<sequence length="280" mass="32068">MARGLGKGLGSFFPELDQQEEEKVQEIALKECRPNPYQPRKTFQQEAIDELRDSILEYGVLQPVILRKSIKGYEIVVGERRCRAAKAAGLPTIPAVVRELTDSRMMEIALLENLQREDLSPIEEAHAYTSIMNELDLTQEELSKRLGKSRSHIANIVRLLSLPEPVSKLINEGSLTMGHGRALLGLKDKEQILPLVEKIKRDGLNVRQVEYLIVQMNEKSAKKKRKRPTKDVFLQERELKLQDRLGTGVNIQRGKRKGKIEIEFFTNDDLERILQLLDHE</sequence>
<dbReference type="InterPro" id="IPR001387">
    <property type="entry name" value="Cro/C1-type_HTH"/>
</dbReference>
<reference evidence="7 8" key="1">
    <citation type="submission" date="2013-08" db="EMBL/GenBank/DDBJ databases">
        <authorList>
            <person name="Huang J."/>
            <person name="Wang G."/>
        </authorList>
    </citation>
    <scope>NUCLEOTIDE SEQUENCE [LARGE SCALE GENOMIC DNA]</scope>
    <source>
        <strain evidence="7 8">JSM 076056</strain>
    </source>
</reference>
<dbReference type="OrthoDB" id="9802051at2"/>
<name>A0A0A5GR11_9BACI</name>
<evidence type="ECO:0000256" key="3">
    <source>
        <dbReference type="ARBA" id="ARBA00022490"/>
    </source>
</evidence>
<dbReference type="SMART" id="SM00470">
    <property type="entry name" value="ParB"/>
    <property type="match status" value="1"/>
</dbReference>
<feature type="domain" description="HTH cro/C1-type" evidence="6">
    <location>
        <begin position="131"/>
        <end position="156"/>
    </location>
</feature>
<dbReference type="SUPFAM" id="SSF109709">
    <property type="entry name" value="KorB DNA-binding domain-like"/>
    <property type="match status" value="1"/>
</dbReference>